<organism evidence="3 4">
    <name type="scientific">Roseomonas populi</name>
    <dbReference type="NCBI Taxonomy" id="3121582"/>
    <lineage>
        <taxon>Bacteria</taxon>
        <taxon>Pseudomonadati</taxon>
        <taxon>Pseudomonadota</taxon>
        <taxon>Alphaproteobacteria</taxon>
        <taxon>Acetobacterales</taxon>
        <taxon>Roseomonadaceae</taxon>
        <taxon>Roseomonas</taxon>
    </lineage>
</organism>
<feature type="compositionally biased region" description="Low complexity" evidence="1">
    <location>
        <begin position="31"/>
        <end position="49"/>
    </location>
</feature>
<accession>A0ABT1X507</accession>
<dbReference type="RefSeq" id="WP_257716841.1">
    <property type="nucleotide sequence ID" value="NZ_JANJOU010000010.1"/>
</dbReference>
<keyword evidence="4" id="KW-1185">Reference proteome</keyword>
<dbReference type="EMBL" id="JANJOU010000010">
    <property type="protein sequence ID" value="MCR0983172.1"/>
    <property type="molecule type" value="Genomic_DNA"/>
</dbReference>
<sequence>MPATPLSSPARQSAPLVIALLLAPLAACGPEPAAPAPAAATTAGPASPARGTVLATRPAVLRGEGGTAVEITVRGETGTELQVIQADAGGLKAGDRVTVLPGSPTRLSRAAP</sequence>
<evidence type="ECO:0000256" key="1">
    <source>
        <dbReference type="SAM" id="MobiDB-lite"/>
    </source>
</evidence>
<evidence type="ECO:0000256" key="2">
    <source>
        <dbReference type="SAM" id="SignalP"/>
    </source>
</evidence>
<name>A0ABT1X507_9PROT</name>
<feature type="chain" id="PRO_5045878240" evidence="2">
    <location>
        <begin position="34"/>
        <end position="112"/>
    </location>
</feature>
<protein>
    <submittedName>
        <fullName evidence="3">Uncharacterized protein</fullName>
    </submittedName>
</protein>
<comment type="caution">
    <text evidence="3">The sequence shown here is derived from an EMBL/GenBank/DDBJ whole genome shotgun (WGS) entry which is preliminary data.</text>
</comment>
<proteinExistence type="predicted"/>
<keyword evidence="2" id="KW-0732">Signal</keyword>
<gene>
    <name evidence="3" type="ORF">NRP21_14040</name>
</gene>
<feature type="region of interest" description="Disordered" evidence="1">
    <location>
        <begin position="31"/>
        <end position="50"/>
    </location>
</feature>
<reference evidence="3 4" key="1">
    <citation type="submission" date="2022-06" db="EMBL/GenBank/DDBJ databases">
        <title>Roseomonas CN29.</title>
        <authorList>
            <person name="Cheng Y."/>
            <person name="He X."/>
        </authorList>
    </citation>
    <scope>NUCLEOTIDE SEQUENCE [LARGE SCALE GENOMIC DNA]</scope>
    <source>
        <strain evidence="3 4">CN29</strain>
    </source>
</reference>
<dbReference type="Proteomes" id="UP001524642">
    <property type="component" value="Unassembled WGS sequence"/>
</dbReference>
<evidence type="ECO:0000313" key="3">
    <source>
        <dbReference type="EMBL" id="MCR0983172.1"/>
    </source>
</evidence>
<evidence type="ECO:0000313" key="4">
    <source>
        <dbReference type="Proteomes" id="UP001524642"/>
    </source>
</evidence>
<feature type="signal peptide" evidence="2">
    <location>
        <begin position="1"/>
        <end position="33"/>
    </location>
</feature>